<evidence type="ECO:0000313" key="2">
    <source>
        <dbReference type="EMBL" id="KAL1857521.1"/>
    </source>
</evidence>
<feature type="domain" description="Protein kinase" evidence="1">
    <location>
        <begin position="121"/>
        <end position="348"/>
    </location>
</feature>
<gene>
    <name evidence="2" type="ORF">Daus18300_010279</name>
</gene>
<dbReference type="SUPFAM" id="SSF56112">
    <property type="entry name" value="Protein kinase-like (PK-like)"/>
    <property type="match status" value="1"/>
</dbReference>
<protein>
    <recommendedName>
        <fullName evidence="1">Protein kinase domain-containing protein</fullName>
    </recommendedName>
</protein>
<dbReference type="InterPro" id="IPR000719">
    <property type="entry name" value="Prot_kinase_dom"/>
</dbReference>
<dbReference type="Proteomes" id="UP001583177">
    <property type="component" value="Unassembled WGS sequence"/>
</dbReference>
<dbReference type="EMBL" id="JAWRVE010000112">
    <property type="protein sequence ID" value="KAL1857521.1"/>
    <property type="molecule type" value="Genomic_DNA"/>
</dbReference>
<sequence>MVSVPFFIAKTICHQDEDQHELDLHIRHNGCLFYLMYHTKHFVRSPRIRAMYLEYLQEIRGDEVDFDEPDAFRWLLKPLEALIMKLAPPVSQTKPPTLSQYAFPDFFTCRLEAVDDKFYPKKLDKWDGWGPPGQEIATDQMQDLKSWTYVYKPSQVILSYDRSEDVLVKPPHRVQLSNTHGKDHSNYFLKSFIDHGSQYQLSHELATFKKIAKSNIKAGTHISRLHGVVATEDGRVLGLLLAWIDAPKGALQYQYWRRPLPIRLRWAAQIRETIKELHKEGLVWGDAKLDNVLLDKNDTPWVIDFGGGHTPGWVDREKEGTVEGDLQGLERIVDRLSRPTPSSNRSTE</sequence>
<name>A0ABR3WAY9_9PEZI</name>
<comment type="caution">
    <text evidence="2">The sequence shown here is derived from an EMBL/GenBank/DDBJ whole genome shotgun (WGS) entry which is preliminary data.</text>
</comment>
<reference evidence="2 3" key="1">
    <citation type="journal article" date="2024" name="IMA Fungus">
        <title>IMA Genome - F19 : A genome assembly and annotation guide to empower mycologists, including annotated draft genome sequences of Ceratocystis pirilliformis, Diaporthe australafricana, Fusarium ophioides, Paecilomyces lecythidis, and Sporothrix stenoceras.</title>
        <authorList>
            <person name="Aylward J."/>
            <person name="Wilson A.M."/>
            <person name="Visagie C.M."/>
            <person name="Spraker J."/>
            <person name="Barnes I."/>
            <person name="Buitendag C."/>
            <person name="Ceriani C."/>
            <person name="Del Mar Angel L."/>
            <person name="du Plessis D."/>
            <person name="Fuchs T."/>
            <person name="Gasser K."/>
            <person name="Kramer D."/>
            <person name="Li W."/>
            <person name="Munsamy K."/>
            <person name="Piso A."/>
            <person name="Price J.L."/>
            <person name="Sonnekus B."/>
            <person name="Thomas C."/>
            <person name="van der Nest A."/>
            <person name="van Dijk A."/>
            <person name="van Heerden A."/>
            <person name="van Vuuren N."/>
            <person name="Yilmaz N."/>
            <person name="Duong T.A."/>
            <person name="van der Merwe N.A."/>
            <person name="Wingfield M.J."/>
            <person name="Wingfield B.D."/>
        </authorList>
    </citation>
    <scope>NUCLEOTIDE SEQUENCE [LARGE SCALE GENOMIC DNA]</scope>
    <source>
        <strain evidence="2 3">CMW 18300</strain>
    </source>
</reference>
<evidence type="ECO:0000313" key="3">
    <source>
        <dbReference type="Proteomes" id="UP001583177"/>
    </source>
</evidence>
<keyword evidence="3" id="KW-1185">Reference proteome</keyword>
<evidence type="ECO:0000259" key="1">
    <source>
        <dbReference type="PROSITE" id="PS50011"/>
    </source>
</evidence>
<dbReference type="Gene3D" id="1.10.510.10">
    <property type="entry name" value="Transferase(Phosphotransferase) domain 1"/>
    <property type="match status" value="1"/>
</dbReference>
<dbReference type="PROSITE" id="PS50011">
    <property type="entry name" value="PROTEIN_KINASE_DOM"/>
    <property type="match status" value="1"/>
</dbReference>
<dbReference type="InterPro" id="IPR011009">
    <property type="entry name" value="Kinase-like_dom_sf"/>
</dbReference>
<accession>A0ABR3WAY9</accession>
<organism evidence="2 3">
    <name type="scientific">Diaporthe australafricana</name>
    <dbReference type="NCBI Taxonomy" id="127596"/>
    <lineage>
        <taxon>Eukaryota</taxon>
        <taxon>Fungi</taxon>
        <taxon>Dikarya</taxon>
        <taxon>Ascomycota</taxon>
        <taxon>Pezizomycotina</taxon>
        <taxon>Sordariomycetes</taxon>
        <taxon>Sordariomycetidae</taxon>
        <taxon>Diaporthales</taxon>
        <taxon>Diaporthaceae</taxon>
        <taxon>Diaporthe</taxon>
    </lineage>
</organism>
<proteinExistence type="predicted"/>